<dbReference type="InterPro" id="IPR036390">
    <property type="entry name" value="WH_DNA-bd_sf"/>
</dbReference>
<dbReference type="Gene3D" id="1.10.10.10">
    <property type="entry name" value="Winged helix-like DNA-binding domain superfamily/Winged helix DNA-binding domain"/>
    <property type="match status" value="1"/>
</dbReference>
<dbReference type="PRINTS" id="PR00035">
    <property type="entry name" value="HTHGNTR"/>
</dbReference>
<dbReference type="InterPro" id="IPR028082">
    <property type="entry name" value="Peripla_BP_I"/>
</dbReference>
<keyword evidence="2" id="KW-0805">Transcription regulation</keyword>
<feature type="domain" description="HTH gntR-type" evidence="5">
    <location>
        <begin position="7"/>
        <end position="75"/>
    </location>
</feature>
<dbReference type="InterPro" id="IPR000524">
    <property type="entry name" value="Tscrpt_reg_HTH_GntR"/>
</dbReference>
<protein>
    <submittedName>
        <fullName evidence="6">Transcriptional regulator, GntR family</fullName>
    </submittedName>
</protein>
<dbReference type="CDD" id="cd06267">
    <property type="entry name" value="PBP1_LacI_sugar_binding-like"/>
    <property type="match status" value="1"/>
</dbReference>
<evidence type="ECO:0000313" key="6">
    <source>
        <dbReference type="EMBL" id="AMV62186.1"/>
    </source>
</evidence>
<evidence type="ECO:0000256" key="1">
    <source>
        <dbReference type="ARBA" id="ARBA00022491"/>
    </source>
</evidence>
<dbReference type="InterPro" id="IPR036388">
    <property type="entry name" value="WH-like_DNA-bd_sf"/>
</dbReference>
<evidence type="ECO:0000256" key="2">
    <source>
        <dbReference type="ARBA" id="ARBA00023015"/>
    </source>
</evidence>
<organism evidence="6 7">
    <name type="scientific">Pediococcus damnosus</name>
    <dbReference type="NCBI Taxonomy" id="51663"/>
    <lineage>
        <taxon>Bacteria</taxon>
        <taxon>Bacillati</taxon>
        <taxon>Bacillota</taxon>
        <taxon>Bacilli</taxon>
        <taxon>Lactobacillales</taxon>
        <taxon>Lactobacillaceae</taxon>
        <taxon>Pediococcus</taxon>
    </lineage>
</organism>
<dbReference type="RefSeq" id="WP_056986147.1">
    <property type="nucleotide sequence ID" value="NZ_BAAAXI010000174.1"/>
</dbReference>
<sequence length="374" mass="42752">MEDKTQTTLYGKIEQELELKITNKDLRGGDKLPTESELMAQFGVSRMTVRKALDILVNKKLIERFPGKGSFVLSTNKPKIINRKKSEIITIGAIFPKLAPSFGTEILSTLSSITNENNVNFLYAETKDNSFEDESRAIQRMRQYANGLIIWPIPGKVIGTEILKLIIDEYPVVLLDRYIQDVNASYIVTNNKKATQEALEYLVKLGHRHICIVPKQNASDSSIQDRVTHAKTFLNNFPKNVTSILYTQGINYEQRQELLTKKEILKTKVIALLKKDPQITAFFVTEYYPATILYQVLIELNYKIPNDFSIICYDSPHFYNESVVHFTHVQQNEKQIAEDSFKMLDALINKKNESIQKLENADLIIGDTTAIPRN</sequence>
<dbReference type="CDD" id="cd07377">
    <property type="entry name" value="WHTH_GntR"/>
    <property type="match status" value="1"/>
</dbReference>
<dbReference type="EMBL" id="CP012275">
    <property type="protein sequence ID" value="AMV62186.1"/>
    <property type="molecule type" value="Genomic_DNA"/>
</dbReference>
<evidence type="ECO:0000259" key="5">
    <source>
        <dbReference type="PROSITE" id="PS50949"/>
    </source>
</evidence>
<dbReference type="PANTHER" id="PTHR30146">
    <property type="entry name" value="LACI-RELATED TRANSCRIPTIONAL REPRESSOR"/>
    <property type="match status" value="1"/>
</dbReference>
<dbReference type="Pfam" id="PF00392">
    <property type="entry name" value="GntR"/>
    <property type="match status" value="1"/>
</dbReference>
<dbReference type="GO" id="GO:0000976">
    <property type="term" value="F:transcription cis-regulatory region binding"/>
    <property type="evidence" value="ECO:0007669"/>
    <property type="project" value="TreeGrafter"/>
</dbReference>
<dbReference type="Proteomes" id="UP000076405">
    <property type="component" value="Chromosome"/>
</dbReference>
<gene>
    <name evidence="6" type="ORF">ADU70_0688</name>
</gene>
<dbReference type="InterPro" id="IPR046335">
    <property type="entry name" value="LacI/GalR-like_sensor"/>
</dbReference>
<proteinExistence type="predicted"/>
<dbReference type="AlphaFoldDB" id="A0AAC9B0W2"/>
<dbReference type="GeneID" id="57277206"/>
<keyword evidence="3" id="KW-0238">DNA-binding</keyword>
<name>A0AAC9B0W2_9LACO</name>
<dbReference type="GO" id="GO:0003700">
    <property type="term" value="F:DNA-binding transcription factor activity"/>
    <property type="evidence" value="ECO:0007669"/>
    <property type="project" value="InterPro"/>
</dbReference>
<dbReference type="PANTHER" id="PTHR30146:SF95">
    <property type="entry name" value="RIBOSE OPERON REPRESSOR"/>
    <property type="match status" value="1"/>
</dbReference>
<evidence type="ECO:0000256" key="4">
    <source>
        <dbReference type="ARBA" id="ARBA00023163"/>
    </source>
</evidence>
<reference evidence="6 7" key="1">
    <citation type="journal article" date="2016" name="PLoS ONE">
        <title>The Identification of Novel Diagnostic Marker Genes for the Detection of Beer Spoiling Pediococcus damnosus Strains Using the BlAst Diagnostic Gene findEr.</title>
        <authorList>
            <person name="Behr J."/>
            <person name="Geissler A.J."/>
            <person name="Schmid J."/>
            <person name="Zehe A."/>
            <person name="Vogel R.F."/>
        </authorList>
    </citation>
    <scope>NUCLEOTIDE SEQUENCE [LARGE SCALE GENOMIC DNA]</scope>
    <source>
        <strain evidence="6 7">TMW 2.1533</strain>
    </source>
</reference>
<evidence type="ECO:0000256" key="3">
    <source>
        <dbReference type="ARBA" id="ARBA00023125"/>
    </source>
</evidence>
<accession>A0AAC9B0W2</accession>
<dbReference type="SUPFAM" id="SSF53822">
    <property type="entry name" value="Periplasmic binding protein-like I"/>
    <property type="match status" value="1"/>
</dbReference>
<dbReference type="Gene3D" id="3.40.50.2300">
    <property type="match status" value="2"/>
</dbReference>
<evidence type="ECO:0000313" key="7">
    <source>
        <dbReference type="Proteomes" id="UP000076405"/>
    </source>
</evidence>
<dbReference type="PROSITE" id="PS50949">
    <property type="entry name" value="HTH_GNTR"/>
    <property type="match status" value="1"/>
</dbReference>
<dbReference type="SMART" id="SM00345">
    <property type="entry name" value="HTH_GNTR"/>
    <property type="match status" value="1"/>
</dbReference>
<keyword evidence="4" id="KW-0804">Transcription</keyword>
<dbReference type="SUPFAM" id="SSF46785">
    <property type="entry name" value="Winged helix' DNA-binding domain"/>
    <property type="match status" value="1"/>
</dbReference>
<keyword evidence="1" id="KW-0678">Repressor</keyword>
<dbReference type="Pfam" id="PF13377">
    <property type="entry name" value="Peripla_BP_3"/>
    <property type="match status" value="1"/>
</dbReference>